<keyword evidence="7" id="KW-0862">Zinc</keyword>
<dbReference type="PANTHER" id="PTHR22770">
    <property type="entry name" value="UBIQUITIN CONJUGATING ENZYME 7 INTERACTING PROTEIN-RELATED"/>
    <property type="match status" value="1"/>
</dbReference>
<evidence type="ECO:0000256" key="8">
    <source>
        <dbReference type="SAM" id="MobiDB-lite"/>
    </source>
</evidence>
<dbReference type="SUPFAM" id="SSF57850">
    <property type="entry name" value="RING/U-box"/>
    <property type="match status" value="2"/>
</dbReference>
<proteinExistence type="predicted"/>
<dbReference type="CDD" id="cd20353">
    <property type="entry name" value="Rcat_RBR_RNF216"/>
    <property type="match status" value="1"/>
</dbReference>
<dbReference type="EMBL" id="JAZDUA010000048">
    <property type="protein sequence ID" value="KAK7870947.1"/>
    <property type="molecule type" value="Genomic_DNA"/>
</dbReference>
<feature type="domain" description="RING-type" evidence="9">
    <location>
        <begin position="940"/>
        <end position="1149"/>
    </location>
</feature>
<evidence type="ECO:0000256" key="2">
    <source>
        <dbReference type="ARBA" id="ARBA00022679"/>
    </source>
</evidence>
<evidence type="ECO:0000256" key="7">
    <source>
        <dbReference type="ARBA" id="ARBA00022833"/>
    </source>
</evidence>
<dbReference type="AlphaFoldDB" id="A0AAN9W298"/>
<evidence type="ECO:0000256" key="1">
    <source>
        <dbReference type="ARBA" id="ARBA00004906"/>
    </source>
</evidence>
<dbReference type="Pfam" id="PF26191">
    <property type="entry name" value="RING-HC_RBR_RNF216"/>
    <property type="match status" value="1"/>
</dbReference>
<protein>
    <recommendedName>
        <fullName evidence="9">RING-type domain-containing protein</fullName>
    </recommendedName>
</protein>
<dbReference type="GO" id="GO:0016740">
    <property type="term" value="F:transferase activity"/>
    <property type="evidence" value="ECO:0007669"/>
    <property type="project" value="UniProtKB-KW"/>
</dbReference>
<evidence type="ECO:0000256" key="3">
    <source>
        <dbReference type="ARBA" id="ARBA00022723"/>
    </source>
</evidence>
<dbReference type="Pfam" id="PF26200">
    <property type="entry name" value="Rcat_RNF216"/>
    <property type="match status" value="1"/>
</dbReference>
<comment type="pathway">
    <text evidence="1">Protein modification; protein ubiquitination.</text>
</comment>
<dbReference type="InterPro" id="IPR047546">
    <property type="entry name" value="Rcat_RBR_RNF216"/>
</dbReference>
<keyword evidence="2" id="KW-0808">Transferase</keyword>
<keyword evidence="3" id="KW-0479">Metal-binding</keyword>
<keyword evidence="5" id="KW-0863">Zinc-finger</keyword>
<feature type="region of interest" description="Disordered" evidence="8">
    <location>
        <begin position="722"/>
        <end position="741"/>
    </location>
</feature>
<name>A0AAN9W298_9ORTH</name>
<evidence type="ECO:0000259" key="9">
    <source>
        <dbReference type="PROSITE" id="PS51873"/>
    </source>
</evidence>
<dbReference type="InterPro" id="IPR051628">
    <property type="entry name" value="LUBAC_E3_Ligases"/>
</dbReference>
<feature type="compositionally biased region" description="Basic residues" evidence="8">
    <location>
        <begin position="722"/>
        <end position="737"/>
    </location>
</feature>
<dbReference type="InterPro" id="IPR047544">
    <property type="entry name" value="RING-HC_RBR_RNF216"/>
</dbReference>
<keyword evidence="4" id="KW-0677">Repeat</keyword>
<dbReference type="PROSITE" id="PS51873">
    <property type="entry name" value="TRIAD"/>
    <property type="match status" value="1"/>
</dbReference>
<dbReference type="PANTHER" id="PTHR22770:SF47">
    <property type="entry name" value="E3 UBIQUITIN-PROTEIN LIGASE RNF216"/>
    <property type="match status" value="1"/>
</dbReference>
<evidence type="ECO:0000256" key="5">
    <source>
        <dbReference type="ARBA" id="ARBA00022771"/>
    </source>
</evidence>
<accession>A0AAN9W298</accession>
<comment type="caution">
    <text evidence="10">The sequence shown here is derived from an EMBL/GenBank/DDBJ whole genome shotgun (WGS) entry which is preliminary data.</text>
</comment>
<reference evidence="10 11" key="1">
    <citation type="submission" date="2024-03" db="EMBL/GenBank/DDBJ databases">
        <title>The genome assembly and annotation of the cricket Gryllus longicercus Weissman &amp; Gray.</title>
        <authorList>
            <person name="Szrajer S."/>
            <person name="Gray D."/>
            <person name="Ylla G."/>
        </authorList>
    </citation>
    <scope>NUCLEOTIDE SEQUENCE [LARGE SCALE GENOMIC DNA]</scope>
    <source>
        <strain evidence="10">DAG 2021-001</strain>
        <tissue evidence="10">Whole body minus gut</tissue>
    </source>
</reference>
<evidence type="ECO:0000256" key="6">
    <source>
        <dbReference type="ARBA" id="ARBA00022786"/>
    </source>
</evidence>
<evidence type="ECO:0000256" key="4">
    <source>
        <dbReference type="ARBA" id="ARBA00022737"/>
    </source>
</evidence>
<dbReference type="CDD" id="cd20339">
    <property type="entry name" value="BRcat_RBR_RNF216"/>
    <property type="match status" value="1"/>
</dbReference>
<evidence type="ECO:0000313" key="11">
    <source>
        <dbReference type="Proteomes" id="UP001378592"/>
    </source>
</evidence>
<sequence length="1201" mass="136243">MSHEPMYFNVDVNMEDENFQDLLPHENYVKSLESKPEDNVEIEISHNVLDTDQLVCISKSDGEGSIDITSSTNPSLFVSSSNVSESSIGLVSDALNNVNNEDSDSKFVGRNESNGNAIIHQFGNPAAENVDDDCYVVASFKTSTPIKNTNHETDKGEQSGVSLVECVDLTQDEPEETKFQDSLANEFTKDTRLCILLDVIPDADPDFLMRKVNEFKTDDDLQLFVLNALETQSYPKIGTVENILSNETTKIVGRTADLLNEDISRYNFDQPLDYSTSQKRALTDDNTSDFADVNSTISNSSGRRENIFGPIVMEIEATVSKVSQMISSFDAAHTSRTQELPYPSYPLAAMNMQYHSLQRDIQPRITVMGAKPHTVTSQEASNDHTASNIPQTVTSHAQVRYPGFPVQVTSQEASNDRTASNIPQTVTSHAQVRYPGFPVQVTSQEASNDRTASNIPQTVTSHAQVRYPGFPVQDLRVSQPGVERLGTPRSTYIPTHNFIPFTQTENNTSANTAVNVPAHPVPPPQIIAPVTRAPRATLNTVLPPRPVGAHMWTPLNINIFNPIDINNAARVYQEYRRHRRNHLFNVPHYLAHGMIEDLVGSLSDFPKAKDENPRFKLLSDILIWADRKFLRSEASKLKNDDDVEKFLIRAIANEKLWNKCVVATNSAPKILPGSASDNKYKILLELLPDANPTFLKQECAKLTSDEEVHEFAMRLGREQTYPKRRSKNVSKSKGIKRKHDEISEPETVDPKYQTLLDMLPDADPEFLLQESKVLENPDDLQKFVLKAVEEKTYPKRDQFLERQEYQKQWKKYIEEFNIKEFLKVIPNPVKFFYIDKVNSKTPLNMPGKFLQHRYRRKCTHNFGNFFNAAKHNLTKTCDILDVHYQTKPRKYAAWDQKTMFSTSILQEIAFIQNKKEIAHYLLFKEEMKLEAYEKGKTEGTLLECSCCYEDKLSEDMTLCLAGHMYCLNCIKRGSEVVIGNGGTRFPCYSEGCKEEFSFDILKTVLNPEVFSRLLIRKQYEEVNAAGIPGLETCSFCEFCSIPPAEDKLFRCLNPTCMKVTCRSCKKLDHLPLSCEEFTQKETRQKMQSYVEDKMTEALVRTCWQCGTKFVKENGCNMMQCKCGAKMCYFCRQPVENYHHFSGGRCGQFLDTTAHDEAAVIKVGKEAKQEIEAANPGYSLPHDPTVLLLKQPEQPRNYDDYF</sequence>
<dbReference type="Proteomes" id="UP001378592">
    <property type="component" value="Unassembled WGS sequence"/>
</dbReference>
<dbReference type="InterPro" id="IPR044066">
    <property type="entry name" value="TRIAD_supradom"/>
</dbReference>
<dbReference type="InterPro" id="IPR047545">
    <property type="entry name" value="BRcat_RBR_RNF216"/>
</dbReference>
<keyword evidence="6" id="KW-0833">Ubl conjugation pathway</keyword>
<gene>
    <name evidence="10" type="ORF">R5R35_012166</name>
</gene>
<evidence type="ECO:0000313" key="10">
    <source>
        <dbReference type="EMBL" id="KAK7870947.1"/>
    </source>
</evidence>
<dbReference type="Gene3D" id="1.20.120.1750">
    <property type="match status" value="1"/>
</dbReference>
<dbReference type="GO" id="GO:0008270">
    <property type="term" value="F:zinc ion binding"/>
    <property type="evidence" value="ECO:0007669"/>
    <property type="project" value="UniProtKB-KW"/>
</dbReference>
<keyword evidence="11" id="KW-1185">Reference proteome</keyword>
<organism evidence="10 11">
    <name type="scientific">Gryllus longicercus</name>
    <dbReference type="NCBI Taxonomy" id="2509291"/>
    <lineage>
        <taxon>Eukaryota</taxon>
        <taxon>Metazoa</taxon>
        <taxon>Ecdysozoa</taxon>
        <taxon>Arthropoda</taxon>
        <taxon>Hexapoda</taxon>
        <taxon>Insecta</taxon>
        <taxon>Pterygota</taxon>
        <taxon>Neoptera</taxon>
        <taxon>Polyneoptera</taxon>
        <taxon>Orthoptera</taxon>
        <taxon>Ensifera</taxon>
        <taxon>Gryllidea</taxon>
        <taxon>Grylloidea</taxon>
        <taxon>Gryllidae</taxon>
        <taxon>Gryllinae</taxon>
        <taxon>Gryllus</taxon>
    </lineage>
</organism>